<dbReference type="CDD" id="cd04301">
    <property type="entry name" value="NAT_SF"/>
    <property type="match status" value="1"/>
</dbReference>
<dbReference type="InterPro" id="IPR052729">
    <property type="entry name" value="Acyl/Acetyltrans_Enzymes"/>
</dbReference>
<dbReference type="Pfam" id="PF00583">
    <property type="entry name" value="Acetyltransf_1"/>
    <property type="match status" value="1"/>
</dbReference>
<feature type="domain" description="N-acetyltransferase" evidence="1">
    <location>
        <begin position="171"/>
        <end position="307"/>
    </location>
</feature>
<name>A0A517U592_9BACT</name>
<dbReference type="InterPro" id="IPR016181">
    <property type="entry name" value="Acyl_CoA_acyltransferase"/>
</dbReference>
<dbReference type="EMBL" id="CP036339">
    <property type="protein sequence ID" value="QDT75809.1"/>
    <property type="molecule type" value="Genomic_DNA"/>
</dbReference>
<evidence type="ECO:0000259" key="1">
    <source>
        <dbReference type="PROSITE" id="PS51186"/>
    </source>
</evidence>
<keyword evidence="2" id="KW-0808">Transferase</keyword>
<reference evidence="2 3" key="1">
    <citation type="submission" date="2019-02" db="EMBL/GenBank/DDBJ databases">
        <title>Deep-cultivation of Planctomycetes and their phenomic and genomic characterization uncovers novel biology.</title>
        <authorList>
            <person name="Wiegand S."/>
            <person name="Jogler M."/>
            <person name="Boedeker C."/>
            <person name="Pinto D."/>
            <person name="Vollmers J."/>
            <person name="Rivas-Marin E."/>
            <person name="Kohn T."/>
            <person name="Peeters S.H."/>
            <person name="Heuer A."/>
            <person name="Rast P."/>
            <person name="Oberbeckmann S."/>
            <person name="Bunk B."/>
            <person name="Jeske O."/>
            <person name="Meyerdierks A."/>
            <person name="Storesund J.E."/>
            <person name="Kallscheuer N."/>
            <person name="Luecker S."/>
            <person name="Lage O.M."/>
            <person name="Pohl T."/>
            <person name="Merkel B.J."/>
            <person name="Hornburger P."/>
            <person name="Mueller R.-W."/>
            <person name="Bruemmer F."/>
            <person name="Labrenz M."/>
            <person name="Spormann A.M."/>
            <person name="Op den Camp H."/>
            <person name="Overmann J."/>
            <person name="Amann R."/>
            <person name="Jetten M.S.M."/>
            <person name="Mascher T."/>
            <person name="Medema M.H."/>
            <person name="Devos D.P."/>
            <person name="Kaster A.-K."/>
            <person name="Ovreas L."/>
            <person name="Rohde M."/>
            <person name="Galperin M.Y."/>
            <person name="Jogler C."/>
        </authorList>
    </citation>
    <scope>NUCLEOTIDE SEQUENCE [LARGE SCALE GENOMIC DNA]</scope>
    <source>
        <strain evidence="2 3">I41</strain>
    </source>
</reference>
<evidence type="ECO:0000313" key="2">
    <source>
        <dbReference type="EMBL" id="QDT75809.1"/>
    </source>
</evidence>
<dbReference type="Gene3D" id="3.40.630.90">
    <property type="match status" value="1"/>
</dbReference>
<dbReference type="InterPro" id="IPR041496">
    <property type="entry name" value="YitH/HolE_GNAT"/>
</dbReference>
<dbReference type="Gene3D" id="3.40.630.30">
    <property type="match status" value="1"/>
</dbReference>
<dbReference type="RefSeq" id="WP_210421058.1">
    <property type="nucleotide sequence ID" value="NZ_CP036339.1"/>
</dbReference>
<dbReference type="PANTHER" id="PTHR47237:SF1">
    <property type="entry name" value="SLL0310 PROTEIN"/>
    <property type="match status" value="1"/>
</dbReference>
<dbReference type="KEGG" id="llh:I41_50520"/>
<protein>
    <submittedName>
        <fullName evidence="2">Acetyltransferase (GNAT) family protein</fullName>
    </submittedName>
</protein>
<proteinExistence type="predicted"/>
<keyword evidence="3" id="KW-1185">Reference proteome</keyword>
<dbReference type="Pfam" id="PF18014">
    <property type="entry name" value="Acetyltransf_18"/>
    <property type="match status" value="1"/>
</dbReference>
<sequence>MTDLKGGAVSGYDAVMMPVNQHPATAASKDIDEFRIRAMSGDELPLALEWAAREGWNPGLHDAVCFYAADPGGFLVGELAGEPIGCISAVKYGSEFGFIGLYIVRPEFRGRGFGIQLWRAAMERLAGRNVGLDGVVAQQANYARSGFRLAYRNVRYQGRVGEDAEESELPPGVVAASTMPLAAVATYDRAIFPAPRDAFLKTWLEQPDAGGFAAVNGGRLQGYVVVRRCREGWKMGPLAADDPSTARRLYEAAAKHAGAGATLFLDVPEANAAAPRFAAELGMTPAFETARMYTGDPPVVDLAKLFGVTSFELG</sequence>
<dbReference type="InterPro" id="IPR000182">
    <property type="entry name" value="GNAT_dom"/>
</dbReference>
<feature type="domain" description="N-acetyltransferase" evidence="1">
    <location>
        <begin position="34"/>
        <end position="180"/>
    </location>
</feature>
<dbReference type="Proteomes" id="UP000317909">
    <property type="component" value="Chromosome"/>
</dbReference>
<dbReference type="SUPFAM" id="SSF55729">
    <property type="entry name" value="Acyl-CoA N-acyltransferases (Nat)"/>
    <property type="match status" value="1"/>
</dbReference>
<evidence type="ECO:0000313" key="3">
    <source>
        <dbReference type="Proteomes" id="UP000317909"/>
    </source>
</evidence>
<gene>
    <name evidence="2" type="ORF">I41_50520</name>
</gene>
<dbReference type="AlphaFoldDB" id="A0A517U592"/>
<organism evidence="2 3">
    <name type="scientific">Lacipirellula limnantheis</name>
    <dbReference type="NCBI Taxonomy" id="2528024"/>
    <lineage>
        <taxon>Bacteria</taxon>
        <taxon>Pseudomonadati</taxon>
        <taxon>Planctomycetota</taxon>
        <taxon>Planctomycetia</taxon>
        <taxon>Pirellulales</taxon>
        <taxon>Lacipirellulaceae</taxon>
        <taxon>Lacipirellula</taxon>
    </lineage>
</organism>
<dbReference type="PROSITE" id="PS51186">
    <property type="entry name" value="GNAT"/>
    <property type="match status" value="2"/>
</dbReference>
<dbReference type="PANTHER" id="PTHR47237">
    <property type="entry name" value="SLL0310 PROTEIN"/>
    <property type="match status" value="1"/>
</dbReference>
<accession>A0A517U592</accession>
<dbReference type="GO" id="GO:0016747">
    <property type="term" value="F:acyltransferase activity, transferring groups other than amino-acyl groups"/>
    <property type="evidence" value="ECO:0007669"/>
    <property type="project" value="InterPro"/>
</dbReference>